<dbReference type="PANTHER" id="PTHR42698">
    <property type="entry name" value="GTPASE ERA"/>
    <property type="match status" value="1"/>
</dbReference>
<dbReference type="InterPro" id="IPR006073">
    <property type="entry name" value="GTP-bd"/>
</dbReference>
<dbReference type="SUPFAM" id="SSF52540">
    <property type="entry name" value="P-loop containing nucleoside triphosphate hydrolases"/>
    <property type="match status" value="1"/>
</dbReference>
<proteinExistence type="predicted"/>
<feature type="domain" description="G" evidence="2">
    <location>
        <begin position="68"/>
        <end position="186"/>
    </location>
</feature>
<accession>A0A7W7I648</accession>
<organism evidence="3 4">
    <name type="scientific">Actinoplanes digitatis</name>
    <dbReference type="NCBI Taxonomy" id="1868"/>
    <lineage>
        <taxon>Bacteria</taxon>
        <taxon>Bacillati</taxon>
        <taxon>Actinomycetota</taxon>
        <taxon>Actinomycetes</taxon>
        <taxon>Micromonosporales</taxon>
        <taxon>Micromonosporaceae</taxon>
        <taxon>Actinoplanes</taxon>
    </lineage>
</organism>
<dbReference type="GO" id="GO:0005829">
    <property type="term" value="C:cytosol"/>
    <property type="evidence" value="ECO:0007669"/>
    <property type="project" value="TreeGrafter"/>
</dbReference>
<dbReference type="GO" id="GO:0051301">
    <property type="term" value="P:cell division"/>
    <property type="evidence" value="ECO:0007669"/>
    <property type="project" value="UniProtKB-KW"/>
</dbReference>
<comment type="caution">
    <text evidence="3">The sequence shown here is derived from an EMBL/GenBank/DDBJ whole genome shotgun (WGS) entry which is preliminary data.</text>
</comment>
<dbReference type="InterPro" id="IPR027417">
    <property type="entry name" value="P-loop_NTPase"/>
</dbReference>
<dbReference type="RefSeq" id="WP_184998231.1">
    <property type="nucleotide sequence ID" value="NZ_BOMK01000036.1"/>
</dbReference>
<dbReference type="EMBL" id="JACHNH010000001">
    <property type="protein sequence ID" value="MBB4767171.1"/>
    <property type="molecule type" value="Genomic_DNA"/>
</dbReference>
<dbReference type="Pfam" id="PF01926">
    <property type="entry name" value="MMR_HSR1"/>
    <property type="match status" value="1"/>
</dbReference>
<dbReference type="GO" id="GO:0043024">
    <property type="term" value="F:ribosomal small subunit binding"/>
    <property type="evidence" value="ECO:0007669"/>
    <property type="project" value="TreeGrafter"/>
</dbReference>
<name>A0A7W7I648_9ACTN</name>
<feature type="transmembrane region" description="Helical" evidence="1">
    <location>
        <begin position="487"/>
        <end position="508"/>
    </location>
</feature>
<dbReference type="AlphaFoldDB" id="A0A7W7I648"/>
<protein>
    <submittedName>
        <fullName evidence="3">GTP-binding protein EngB required for normal cell division</fullName>
    </submittedName>
</protein>
<keyword evidence="3" id="KW-0131">Cell cycle</keyword>
<dbReference type="InterPro" id="IPR005662">
    <property type="entry name" value="GTPase_Era-like"/>
</dbReference>
<keyword evidence="1" id="KW-0812">Transmembrane</keyword>
<dbReference type="GO" id="GO:0019843">
    <property type="term" value="F:rRNA binding"/>
    <property type="evidence" value="ECO:0007669"/>
    <property type="project" value="TreeGrafter"/>
</dbReference>
<dbReference type="GO" id="GO:0005525">
    <property type="term" value="F:GTP binding"/>
    <property type="evidence" value="ECO:0007669"/>
    <property type="project" value="InterPro"/>
</dbReference>
<keyword evidence="1" id="KW-0472">Membrane</keyword>
<evidence type="ECO:0000256" key="1">
    <source>
        <dbReference type="SAM" id="Phobius"/>
    </source>
</evidence>
<keyword evidence="1" id="KW-1133">Transmembrane helix</keyword>
<evidence type="ECO:0000259" key="2">
    <source>
        <dbReference type="Pfam" id="PF01926"/>
    </source>
</evidence>
<dbReference type="Gene3D" id="3.40.50.300">
    <property type="entry name" value="P-loop containing nucleotide triphosphate hydrolases"/>
    <property type="match status" value="1"/>
</dbReference>
<evidence type="ECO:0000313" key="4">
    <source>
        <dbReference type="Proteomes" id="UP000578112"/>
    </source>
</evidence>
<evidence type="ECO:0000313" key="3">
    <source>
        <dbReference type="EMBL" id="MBB4767171.1"/>
    </source>
</evidence>
<dbReference type="GO" id="GO:0000028">
    <property type="term" value="P:ribosomal small subunit assembly"/>
    <property type="evidence" value="ECO:0007669"/>
    <property type="project" value="TreeGrafter"/>
</dbReference>
<reference evidence="3 4" key="1">
    <citation type="submission" date="2020-08" db="EMBL/GenBank/DDBJ databases">
        <title>Sequencing the genomes of 1000 actinobacteria strains.</title>
        <authorList>
            <person name="Klenk H.-P."/>
        </authorList>
    </citation>
    <scope>NUCLEOTIDE SEQUENCE [LARGE SCALE GENOMIC DNA]</scope>
    <source>
        <strain evidence="3 4">DSM 43149</strain>
    </source>
</reference>
<dbReference type="PANTHER" id="PTHR42698:SF1">
    <property type="entry name" value="GTPASE ERA, MITOCHONDRIAL"/>
    <property type="match status" value="1"/>
</dbReference>
<keyword evidence="3" id="KW-0132">Cell division</keyword>
<feature type="transmembrane region" description="Helical" evidence="1">
    <location>
        <begin position="438"/>
        <end position="467"/>
    </location>
</feature>
<dbReference type="Proteomes" id="UP000578112">
    <property type="component" value="Unassembled WGS sequence"/>
</dbReference>
<gene>
    <name evidence="3" type="ORF">BJ971_007727</name>
</gene>
<keyword evidence="4" id="KW-1185">Reference proteome</keyword>
<sequence length="559" mass="60436">MSLVERVKNTVSRDDRVDPEQLVTRLDALRRFLRVTDPYLPDNDLVAAHTLVERAGSRLALSQDHTVVALAGSTGSGKSSLFNALARLKLSPVGVRRPTTGVAHACVWGPLGPANKLLDWVGVLPRQRYIRESALDGDDEATLHGLVLLDLPDFDSIERGHRLEVDRLLGLVDQVVWVVDPQKYGDRILHNAYLRQFKQHSDITIVVLNQADRLSPGDTEIVLTDLRRLLTEDGMTDVPAMATSAKQPGMLTELRAALEKTVAERQSALRRLAGDLDQVAEQLGVTIGPPAAEDEVDRATVRQLSEALAASAGVPAVASATTGAYRHRAVASTGWPLVRGVRKLRPDPLKRLHLSTEKPAPSTDLVPVSRTSLPEADAAQKSAVGLSVRAVAARAAAPIPEVWAPALNAAARSRLGDLPDALDRAVARTDLGMSRKPYWWTAVGLLQWLFTVSAVVGLGWLIAGYVVRILGLPAFDNPKVGAVPLPTLLLLGGLLFGALLALLIHPIIDLGAKRAGRRAEQRLRVSVTEVAREYVVAPVREVLNSYAQAREALTVVRSE</sequence>